<reference evidence="2" key="1">
    <citation type="journal article" date="2022" name="bioRxiv">
        <title>Sequencing and chromosome-scale assembly of the giantPleurodeles waltlgenome.</title>
        <authorList>
            <person name="Brown T."/>
            <person name="Elewa A."/>
            <person name="Iarovenko S."/>
            <person name="Subramanian E."/>
            <person name="Araus A.J."/>
            <person name="Petzold A."/>
            <person name="Susuki M."/>
            <person name="Suzuki K.-i.T."/>
            <person name="Hayashi T."/>
            <person name="Toyoda A."/>
            <person name="Oliveira C."/>
            <person name="Osipova E."/>
            <person name="Leigh N.D."/>
            <person name="Simon A."/>
            <person name="Yun M.H."/>
        </authorList>
    </citation>
    <scope>NUCLEOTIDE SEQUENCE</scope>
    <source>
        <strain evidence="2">20211129_DDA</strain>
        <tissue evidence="2">Liver</tissue>
    </source>
</reference>
<comment type="caution">
    <text evidence="2">The sequence shown here is derived from an EMBL/GenBank/DDBJ whole genome shotgun (WGS) entry which is preliminary data.</text>
</comment>
<accession>A0AAV7NZW0</accession>
<dbReference type="GO" id="GO:0004190">
    <property type="term" value="F:aspartic-type endopeptidase activity"/>
    <property type="evidence" value="ECO:0007669"/>
    <property type="project" value="InterPro"/>
</dbReference>
<dbReference type="EMBL" id="JANPWB010000011">
    <property type="protein sequence ID" value="KAJ1121583.1"/>
    <property type="molecule type" value="Genomic_DNA"/>
</dbReference>
<keyword evidence="3" id="KW-1185">Reference proteome</keyword>
<dbReference type="Proteomes" id="UP001066276">
    <property type="component" value="Chromosome 7"/>
</dbReference>
<feature type="compositionally biased region" description="Basic and acidic residues" evidence="1">
    <location>
        <begin position="210"/>
        <end position="230"/>
    </location>
</feature>
<dbReference type="AlphaFoldDB" id="A0AAV7NZW0"/>
<evidence type="ECO:0000313" key="2">
    <source>
        <dbReference type="EMBL" id="KAJ1121583.1"/>
    </source>
</evidence>
<evidence type="ECO:0000256" key="1">
    <source>
        <dbReference type="SAM" id="MobiDB-lite"/>
    </source>
</evidence>
<proteinExistence type="predicted"/>
<gene>
    <name evidence="2" type="ORF">NDU88_000104</name>
</gene>
<feature type="compositionally biased region" description="Basic and acidic residues" evidence="1">
    <location>
        <begin position="109"/>
        <end position="119"/>
    </location>
</feature>
<protein>
    <submittedName>
        <fullName evidence="2">Uncharacterized protein</fullName>
    </submittedName>
</protein>
<feature type="region of interest" description="Disordered" evidence="1">
    <location>
        <begin position="99"/>
        <end position="230"/>
    </location>
</feature>
<sequence>MPHLTSRSCTGPAVATSGLHTLMTHASPHLKELHRSSCRHLRPPHPDDACLASPQGAALVQLLPPFVSWRMATLKLFQYFMTCGDLQLVQGLQTEDGALQGAGEGSTSHTEEGLHESVKAEPVNQVTKIVLTREPEKNPRQWKPWGVAGSARQDRVGSRGRPPDPSPQVDVDKGDDEEHGLYPSYTRHVGATQGPVVIDTGASVNVMGQDTHESVTPRSDMKGVTEDTHR</sequence>
<dbReference type="InterPro" id="IPR001969">
    <property type="entry name" value="Aspartic_peptidase_AS"/>
</dbReference>
<name>A0AAV7NZW0_PLEWA</name>
<organism evidence="2 3">
    <name type="scientific">Pleurodeles waltl</name>
    <name type="common">Iberian ribbed newt</name>
    <dbReference type="NCBI Taxonomy" id="8319"/>
    <lineage>
        <taxon>Eukaryota</taxon>
        <taxon>Metazoa</taxon>
        <taxon>Chordata</taxon>
        <taxon>Craniata</taxon>
        <taxon>Vertebrata</taxon>
        <taxon>Euteleostomi</taxon>
        <taxon>Amphibia</taxon>
        <taxon>Batrachia</taxon>
        <taxon>Caudata</taxon>
        <taxon>Salamandroidea</taxon>
        <taxon>Salamandridae</taxon>
        <taxon>Pleurodelinae</taxon>
        <taxon>Pleurodeles</taxon>
    </lineage>
</organism>
<dbReference type="GO" id="GO:0006508">
    <property type="term" value="P:proteolysis"/>
    <property type="evidence" value="ECO:0007669"/>
    <property type="project" value="InterPro"/>
</dbReference>
<evidence type="ECO:0000313" key="3">
    <source>
        <dbReference type="Proteomes" id="UP001066276"/>
    </source>
</evidence>
<dbReference type="PROSITE" id="PS00141">
    <property type="entry name" value="ASP_PROTEASE"/>
    <property type="match status" value="1"/>
</dbReference>